<protein>
    <submittedName>
        <fullName evidence="8">Glycerol kinase</fullName>
        <ecNumber evidence="8">2.7.1.30</ecNumber>
    </submittedName>
</protein>
<feature type="domain" description="Carbohydrate kinase FGGY N-terminal" evidence="6">
    <location>
        <begin position="11"/>
        <end position="260"/>
    </location>
</feature>
<dbReference type="OrthoDB" id="9805576at2"/>
<evidence type="ECO:0000256" key="1">
    <source>
        <dbReference type="ARBA" id="ARBA00009156"/>
    </source>
</evidence>
<evidence type="ECO:0000256" key="3">
    <source>
        <dbReference type="ARBA" id="ARBA00022741"/>
    </source>
</evidence>
<dbReference type="GO" id="GO:0004370">
    <property type="term" value="F:glycerol kinase activity"/>
    <property type="evidence" value="ECO:0007669"/>
    <property type="project" value="UniProtKB-EC"/>
</dbReference>
<dbReference type="Pfam" id="PF02782">
    <property type="entry name" value="FGGY_C"/>
    <property type="match status" value="1"/>
</dbReference>
<keyword evidence="2 8" id="KW-0808">Transferase</keyword>
<name>A0A517P0Q0_9BACT</name>
<keyword evidence="5" id="KW-0067">ATP-binding</keyword>
<keyword evidence="4 8" id="KW-0418">Kinase</keyword>
<dbReference type="RefSeq" id="WP_145420763.1">
    <property type="nucleotide sequence ID" value="NZ_CP036526.1"/>
</dbReference>
<dbReference type="Gene3D" id="3.30.420.40">
    <property type="match status" value="2"/>
</dbReference>
<dbReference type="PANTHER" id="PTHR10196:SF69">
    <property type="entry name" value="GLYCEROL KINASE"/>
    <property type="match status" value="1"/>
</dbReference>
<dbReference type="EMBL" id="CP036526">
    <property type="protein sequence ID" value="QDT12949.1"/>
    <property type="molecule type" value="Genomic_DNA"/>
</dbReference>
<sequence>MVNSTGDVREVYLALDQGTHSSRAILIDNDSNTLAKFQIPVGITYPDSVSAEQDADEILQSVIAGIQLALCKAKENHWHIRAAGLATQRSSVVAWNRETGEILSPVISWQDRRAHEQVETLRQHAHEIRQRTGLPLTPHYGASKIRWLLDHRVPVQQCEPEVLGIGPLASFLVAKLTQHDAKKLATEKLSRYLVDHTNALRTQLMNLQELDWDPRLLELFGVSNVVLPTCVPVIHDYGNLSDTTIPLTVVSGDQTAAMFGQGAFPDQTALVNLGTGAFVLTQTKPDESIDEALLGGLSLSDDQSCQYLSEGTVNGCGAATAWAMEQLGLKDEDRQHFDHWLSEFSSPPIFVNLVGGVGSPWWIEQGDSYWCDQDGQPISPQEVSPRAAMVAVLESIAFLVYENLRRMMRHQTITDLRVSGGLSQLDGICHRLANLSQCRVTRSADIEATASGVVWLAAGRPETWHDESDDTLFVPSLDDELANRYSVLVSQLEKIH</sequence>
<dbReference type="Proteomes" id="UP000319817">
    <property type="component" value="Chromosome"/>
</dbReference>
<reference evidence="8 9" key="1">
    <citation type="submission" date="2019-02" db="EMBL/GenBank/DDBJ databases">
        <title>Deep-cultivation of Planctomycetes and their phenomic and genomic characterization uncovers novel biology.</title>
        <authorList>
            <person name="Wiegand S."/>
            <person name="Jogler M."/>
            <person name="Boedeker C."/>
            <person name="Pinto D."/>
            <person name="Vollmers J."/>
            <person name="Rivas-Marin E."/>
            <person name="Kohn T."/>
            <person name="Peeters S.H."/>
            <person name="Heuer A."/>
            <person name="Rast P."/>
            <person name="Oberbeckmann S."/>
            <person name="Bunk B."/>
            <person name="Jeske O."/>
            <person name="Meyerdierks A."/>
            <person name="Storesund J.E."/>
            <person name="Kallscheuer N."/>
            <person name="Luecker S."/>
            <person name="Lage O.M."/>
            <person name="Pohl T."/>
            <person name="Merkel B.J."/>
            <person name="Hornburger P."/>
            <person name="Mueller R.-W."/>
            <person name="Bruemmer F."/>
            <person name="Labrenz M."/>
            <person name="Spormann A.M."/>
            <person name="Op den Camp H."/>
            <person name="Overmann J."/>
            <person name="Amann R."/>
            <person name="Jetten M.S.M."/>
            <person name="Mascher T."/>
            <person name="Medema M.H."/>
            <person name="Devos D.P."/>
            <person name="Kaster A.-K."/>
            <person name="Ovreas L."/>
            <person name="Rohde M."/>
            <person name="Galperin M.Y."/>
            <person name="Jogler C."/>
        </authorList>
    </citation>
    <scope>NUCLEOTIDE SEQUENCE [LARGE SCALE GENOMIC DNA]</scope>
    <source>
        <strain evidence="8 9">K23_9</strain>
    </source>
</reference>
<feature type="domain" description="Carbohydrate kinase FGGY C-terminal" evidence="7">
    <location>
        <begin position="270"/>
        <end position="458"/>
    </location>
</feature>
<dbReference type="InterPro" id="IPR000577">
    <property type="entry name" value="Carb_kinase_FGGY"/>
</dbReference>
<keyword evidence="9" id="KW-1185">Reference proteome</keyword>
<keyword evidence="3" id="KW-0547">Nucleotide-binding</keyword>
<comment type="similarity">
    <text evidence="1">Belongs to the FGGY kinase family.</text>
</comment>
<evidence type="ECO:0000313" key="9">
    <source>
        <dbReference type="Proteomes" id="UP000319817"/>
    </source>
</evidence>
<evidence type="ECO:0000259" key="7">
    <source>
        <dbReference type="Pfam" id="PF02782"/>
    </source>
</evidence>
<dbReference type="Pfam" id="PF00370">
    <property type="entry name" value="FGGY_N"/>
    <property type="match status" value="1"/>
</dbReference>
<evidence type="ECO:0000259" key="6">
    <source>
        <dbReference type="Pfam" id="PF00370"/>
    </source>
</evidence>
<dbReference type="EC" id="2.7.1.30" evidence="8"/>
<dbReference type="InterPro" id="IPR043129">
    <property type="entry name" value="ATPase_NBD"/>
</dbReference>
<dbReference type="InterPro" id="IPR018484">
    <property type="entry name" value="FGGY_N"/>
</dbReference>
<gene>
    <name evidence="8" type="primary">glpK_2</name>
    <name evidence="8" type="ORF">K239x_49640</name>
</gene>
<proteinExistence type="inferred from homology"/>
<dbReference type="SUPFAM" id="SSF53067">
    <property type="entry name" value="Actin-like ATPase domain"/>
    <property type="match status" value="2"/>
</dbReference>
<evidence type="ECO:0000313" key="8">
    <source>
        <dbReference type="EMBL" id="QDT12949.1"/>
    </source>
</evidence>
<dbReference type="AlphaFoldDB" id="A0A517P0Q0"/>
<evidence type="ECO:0000256" key="5">
    <source>
        <dbReference type="ARBA" id="ARBA00022840"/>
    </source>
</evidence>
<evidence type="ECO:0000256" key="2">
    <source>
        <dbReference type="ARBA" id="ARBA00022679"/>
    </source>
</evidence>
<dbReference type="PANTHER" id="PTHR10196">
    <property type="entry name" value="SUGAR KINASE"/>
    <property type="match status" value="1"/>
</dbReference>
<dbReference type="InterPro" id="IPR018485">
    <property type="entry name" value="FGGY_C"/>
</dbReference>
<dbReference type="GO" id="GO:0006071">
    <property type="term" value="P:glycerol metabolic process"/>
    <property type="evidence" value="ECO:0007669"/>
    <property type="project" value="TreeGrafter"/>
</dbReference>
<dbReference type="GO" id="GO:0005829">
    <property type="term" value="C:cytosol"/>
    <property type="evidence" value="ECO:0007669"/>
    <property type="project" value="TreeGrafter"/>
</dbReference>
<dbReference type="PIRSF" id="PIRSF000538">
    <property type="entry name" value="GlpK"/>
    <property type="match status" value="1"/>
</dbReference>
<accession>A0A517P0Q0</accession>
<organism evidence="8 9">
    <name type="scientific">Stieleria marina</name>
    <dbReference type="NCBI Taxonomy" id="1930275"/>
    <lineage>
        <taxon>Bacteria</taxon>
        <taxon>Pseudomonadati</taxon>
        <taxon>Planctomycetota</taxon>
        <taxon>Planctomycetia</taxon>
        <taxon>Pirellulales</taxon>
        <taxon>Pirellulaceae</taxon>
        <taxon>Stieleria</taxon>
    </lineage>
</organism>
<evidence type="ECO:0000256" key="4">
    <source>
        <dbReference type="ARBA" id="ARBA00022777"/>
    </source>
</evidence>
<dbReference type="GO" id="GO:0005524">
    <property type="term" value="F:ATP binding"/>
    <property type="evidence" value="ECO:0007669"/>
    <property type="project" value="UniProtKB-KW"/>
</dbReference>